<reference evidence="8 9" key="1">
    <citation type="submission" date="2015-01" db="EMBL/GenBank/DDBJ databases">
        <title>Evolution of Trichinella species and genotypes.</title>
        <authorList>
            <person name="Korhonen P.K."/>
            <person name="Edoardo P."/>
            <person name="Giuseppe L.R."/>
            <person name="Gasser R.B."/>
        </authorList>
    </citation>
    <scope>NUCLEOTIDE SEQUENCE [LARGE SCALE GENOMIC DNA]</scope>
    <source>
        <strain evidence="8">ISS1029</strain>
    </source>
</reference>
<evidence type="ECO:0000256" key="1">
    <source>
        <dbReference type="ARBA" id="ARBA00022679"/>
    </source>
</evidence>
<dbReference type="AlphaFoldDB" id="A0A0V1GVK9"/>
<dbReference type="GO" id="GO:0003676">
    <property type="term" value="F:nucleic acid binding"/>
    <property type="evidence" value="ECO:0007669"/>
    <property type="project" value="InterPro"/>
</dbReference>
<gene>
    <name evidence="8" type="primary">pol</name>
    <name evidence="8" type="ORF">T11_15811</name>
</gene>
<dbReference type="InterPro" id="IPR050951">
    <property type="entry name" value="Retrovirus_Pol_polyprotein"/>
</dbReference>
<protein>
    <submittedName>
        <fullName evidence="8">Retrovirus-related Pol polyprotein from transposon 17.6</fullName>
    </submittedName>
</protein>
<dbReference type="InterPro" id="IPR043502">
    <property type="entry name" value="DNA/RNA_pol_sf"/>
</dbReference>
<evidence type="ECO:0000256" key="5">
    <source>
        <dbReference type="ARBA" id="ARBA00022801"/>
    </source>
</evidence>
<dbReference type="InterPro" id="IPR041373">
    <property type="entry name" value="RT_RNaseH"/>
</dbReference>
<evidence type="ECO:0000259" key="7">
    <source>
        <dbReference type="Pfam" id="PF17917"/>
    </source>
</evidence>
<keyword evidence="9" id="KW-1185">Reference proteome</keyword>
<dbReference type="InterPro" id="IPR036397">
    <property type="entry name" value="RNaseH_sf"/>
</dbReference>
<dbReference type="Gene3D" id="3.30.420.10">
    <property type="entry name" value="Ribonuclease H-like superfamily/Ribonuclease H"/>
    <property type="match status" value="2"/>
</dbReference>
<evidence type="ECO:0000256" key="2">
    <source>
        <dbReference type="ARBA" id="ARBA00022695"/>
    </source>
</evidence>
<keyword evidence="4" id="KW-0255">Endonuclease</keyword>
<keyword evidence="6" id="KW-0695">RNA-directed DNA polymerase</keyword>
<feature type="domain" description="Reverse transcriptase RNase H-like" evidence="7">
    <location>
        <begin position="3"/>
        <end position="77"/>
    </location>
</feature>
<evidence type="ECO:0000313" key="8">
    <source>
        <dbReference type="EMBL" id="KRZ02310.1"/>
    </source>
</evidence>
<dbReference type="SUPFAM" id="SSF53098">
    <property type="entry name" value="Ribonuclease H-like"/>
    <property type="match status" value="1"/>
</dbReference>
<keyword evidence="1" id="KW-0808">Transferase</keyword>
<dbReference type="GO" id="GO:0003964">
    <property type="term" value="F:RNA-directed DNA polymerase activity"/>
    <property type="evidence" value="ECO:0007669"/>
    <property type="project" value="UniProtKB-KW"/>
</dbReference>
<evidence type="ECO:0000313" key="9">
    <source>
        <dbReference type="Proteomes" id="UP000055024"/>
    </source>
</evidence>
<dbReference type="CDD" id="cd09274">
    <property type="entry name" value="RNase_HI_RT_Ty3"/>
    <property type="match status" value="1"/>
</dbReference>
<dbReference type="GO" id="GO:0004519">
    <property type="term" value="F:endonuclease activity"/>
    <property type="evidence" value="ECO:0007669"/>
    <property type="project" value="UniProtKB-KW"/>
</dbReference>
<proteinExistence type="predicted"/>
<evidence type="ECO:0000256" key="3">
    <source>
        <dbReference type="ARBA" id="ARBA00022722"/>
    </source>
</evidence>
<name>A0A0V1GVK9_9BILA</name>
<dbReference type="Pfam" id="PF17917">
    <property type="entry name" value="RT_RNaseH"/>
    <property type="match status" value="1"/>
</dbReference>
<dbReference type="PANTHER" id="PTHR37984:SF5">
    <property type="entry name" value="PROTEIN NYNRIN-LIKE"/>
    <property type="match status" value="1"/>
</dbReference>
<evidence type="ECO:0000256" key="6">
    <source>
        <dbReference type="ARBA" id="ARBA00022918"/>
    </source>
</evidence>
<dbReference type="Proteomes" id="UP000055024">
    <property type="component" value="Unassembled WGS sequence"/>
</dbReference>
<dbReference type="GO" id="GO:0042575">
    <property type="term" value="C:DNA polymerase complex"/>
    <property type="evidence" value="ECO:0007669"/>
    <property type="project" value="UniProtKB-ARBA"/>
</dbReference>
<dbReference type="InterPro" id="IPR012337">
    <property type="entry name" value="RNaseH-like_sf"/>
</dbReference>
<dbReference type="EMBL" id="JYDP01000235">
    <property type="protein sequence ID" value="KRZ02310.1"/>
    <property type="molecule type" value="Genomic_DNA"/>
</dbReference>
<dbReference type="PANTHER" id="PTHR37984">
    <property type="entry name" value="PROTEIN CBG26694"/>
    <property type="match status" value="1"/>
</dbReference>
<dbReference type="STRING" id="268475.A0A0V1GVK9"/>
<dbReference type="SUPFAM" id="SSF56672">
    <property type="entry name" value="DNA/RNA polymerases"/>
    <property type="match status" value="1"/>
</dbReference>
<comment type="caution">
    <text evidence="8">The sequence shown here is derived from an EMBL/GenBank/DDBJ whole genome shotgun (WGS) entry which is preliminary data.</text>
</comment>
<keyword evidence="5" id="KW-0378">Hydrolase</keyword>
<keyword evidence="3" id="KW-0540">Nuclease</keyword>
<dbReference type="OrthoDB" id="420169at2759"/>
<organism evidence="8 9">
    <name type="scientific">Trichinella zimbabwensis</name>
    <dbReference type="NCBI Taxonomy" id="268475"/>
    <lineage>
        <taxon>Eukaryota</taxon>
        <taxon>Metazoa</taxon>
        <taxon>Ecdysozoa</taxon>
        <taxon>Nematoda</taxon>
        <taxon>Enoplea</taxon>
        <taxon>Dorylaimia</taxon>
        <taxon>Trichinellida</taxon>
        <taxon>Trichinellidae</taxon>
        <taxon>Trichinella</taxon>
    </lineage>
</organism>
<accession>A0A0V1GVK9</accession>
<keyword evidence="2" id="KW-0548">Nucleotidyltransferase</keyword>
<evidence type="ECO:0000256" key="4">
    <source>
        <dbReference type="ARBA" id="ARBA00022759"/>
    </source>
</evidence>
<dbReference type="GO" id="GO:0016787">
    <property type="term" value="F:hydrolase activity"/>
    <property type="evidence" value="ECO:0007669"/>
    <property type="project" value="UniProtKB-KW"/>
</dbReference>
<sequence>MRQTDASDVAIAAVLNQLRRPVAFFSRTLQGPEKCYAAIEKEAQAIIEAIRHWKHYLTRRHFTIKTDQKSNYPAMTSTLFIAQERTMLRLTRCPEPSVVWPVTITAAICNSYKTSCVTLALLICTTLCDRKIYRTLFKKLDRWSVIAELMYEYSRFPFAFPCADVSAASVEKCLVELFSLFGVPSYVHSDRGRTTPYNPQGNAQAKRYTGIVWKTILQALKSHGLLTEQWPAVLPDALHAVRSFLCTSTNATLHERFLAFARRSVFGDTEEIPREKTKKNLSYAAYSGTVTPPPERLDLWQLL</sequence>